<reference evidence="1" key="1">
    <citation type="journal article" date="2020" name="Stud. Mycol.">
        <title>101 Dothideomycetes genomes: a test case for predicting lifestyles and emergence of pathogens.</title>
        <authorList>
            <person name="Haridas S."/>
            <person name="Albert R."/>
            <person name="Binder M."/>
            <person name="Bloem J."/>
            <person name="Labutti K."/>
            <person name="Salamov A."/>
            <person name="Andreopoulos B."/>
            <person name="Baker S."/>
            <person name="Barry K."/>
            <person name="Bills G."/>
            <person name="Bluhm B."/>
            <person name="Cannon C."/>
            <person name="Castanera R."/>
            <person name="Culley D."/>
            <person name="Daum C."/>
            <person name="Ezra D."/>
            <person name="Gonzalez J."/>
            <person name="Henrissat B."/>
            <person name="Kuo A."/>
            <person name="Liang C."/>
            <person name="Lipzen A."/>
            <person name="Lutzoni F."/>
            <person name="Magnuson J."/>
            <person name="Mondo S."/>
            <person name="Nolan M."/>
            <person name="Ohm R."/>
            <person name="Pangilinan J."/>
            <person name="Park H.-J."/>
            <person name="Ramirez L."/>
            <person name="Alfaro M."/>
            <person name="Sun H."/>
            <person name="Tritt A."/>
            <person name="Yoshinaga Y."/>
            <person name="Zwiers L.-H."/>
            <person name="Turgeon B."/>
            <person name="Goodwin S."/>
            <person name="Spatafora J."/>
            <person name="Crous P."/>
            <person name="Grigoriev I."/>
        </authorList>
    </citation>
    <scope>NUCLEOTIDE SEQUENCE</scope>
    <source>
        <strain evidence="1">CBS 122368</strain>
    </source>
</reference>
<dbReference type="AlphaFoldDB" id="A0A6A6I5W9"/>
<dbReference type="GeneID" id="54585529"/>
<evidence type="ECO:0000313" key="1">
    <source>
        <dbReference type="EMBL" id="KAF2245342.1"/>
    </source>
</evidence>
<accession>A0A6A6I5W9</accession>
<dbReference type="PANTHER" id="PTHR36848:SF2">
    <property type="entry name" value="SECRETED PROTEIN"/>
    <property type="match status" value="1"/>
</dbReference>
<keyword evidence="2" id="KW-1185">Reference proteome</keyword>
<organism evidence="1 2">
    <name type="scientific">Trematosphaeria pertusa</name>
    <dbReference type="NCBI Taxonomy" id="390896"/>
    <lineage>
        <taxon>Eukaryota</taxon>
        <taxon>Fungi</taxon>
        <taxon>Dikarya</taxon>
        <taxon>Ascomycota</taxon>
        <taxon>Pezizomycotina</taxon>
        <taxon>Dothideomycetes</taxon>
        <taxon>Pleosporomycetidae</taxon>
        <taxon>Pleosporales</taxon>
        <taxon>Massarineae</taxon>
        <taxon>Trematosphaeriaceae</taxon>
        <taxon>Trematosphaeria</taxon>
    </lineage>
</organism>
<gene>
    <name evidence="1" type="ORF">BU26DRAFT_553273</name>
</gene>
<protein>
    <recommendedName>
        <fullName evidence="3">Glycoside hydrolase family 2 protein</fullName>
    </recommendedName>
</protein>
<dbReference type="RefSeq" id="XP_033680346.1">
    <property type="nucleotide sequence ID" value="XM_033832199.1"/>
</dbReference>
<dbReference type="Proteomes" id="UP000800094">
    <property type="component" value="Unassembled WGS sequence"/>
</dbReference>
<proteinExistence type="predicted"/>
<dbReference type="InterPro" id="IPR053161">
    <property type="entry name" value="Ulvan_degrading_GH"/>
</dbReference>
<evidence type="ECO:0000313" key="2">
    <source>
        <dbReference type="Proteomes" id="UP000800094"/>
    </source>
</evidence>
<dbReference type="OrthoDB" id="2588159at2759"/>
<dbReference type="PANTHER" id="PTHR36848">
    <property type="entry name" value="DNA-BINDING PROTEIN (PUTATIVE SECRETED PROTEIN)-RELATED"/>
    <property type="match status" value="1"/>
</dbReference>
<sequence length="1038" mass="114093">MRVCSCISATGPTRPRLDLTSRRGMMVPASFGLAFILGAATLCRPVLGQPDSEFRDPRAEYRPKFRYWLPDASVSSDVVARDIHDAQEAGAGGLELLPFYLYGLGEQSVQRANQTPIPDLPDWSKYGFGTPAFVSLFKASLKAAQDSGILLDYAVGANQGQGVPAEPGTLGLAVELLMGNTTITPQGGFSAPVPQARQPSATMLSGLGFQHPLEQFGTPNLTAVIAYQVLSESDRDNRTGATTIHLNESSFIDLMPLVQDGWTLVWTPPDLSKTWKIFSFWEAYTNQRSCDGGVNATTWLGNGSWTVDHFSKAGAARITNFWDEYIIDDEVADLLRSVGNYAWEDSMEILASLYWTPDLLNRFKDTYGYDLLPYLPLLISPTNTWNGYIPVYDEVYGFGNETNIGNSVHQLDYRRVLNDGYQDYLSHFQEWSHSVGTKYSAQPAYNLPMQMLSDVPLIDAPEGESLGFAQNVDAYRQFSGPAHLANQSVISTELGAVNIPPYELTIPSLLQQIKRSFSGGFTMHVIHGFPSSTPYPNTTWPGYTTFGYEFTEMWNQIQPAWQHMRDTLDFVGRNQWVLRQGSPKVDLAFYLYASPWSPRTQYSSTNLRDLGYTYEYLGPDNLASSDAFAKNAMLGVPQYGALIINNQTVSSVDATESLIKMASNGLPIIFVGSPPSQAYPTNASSQDALRSTMARLMSQSGVYSTQSVDQLPAILAEKGIKPRVALNCSSNPVYSVWRSTADIDYVYIFNDQSKDVTCATTITASGVVPHVLNAFTSSQTPLLQYSYTNSTLSVPLALRSNETLILALQHSSTVHQCTFPRSSGSLHSLNASSDGIEAVITGSTTLTSSSGKTSEFNSSLPARTNLAFWDWVIEDYHSAPDRYAIQTEITNHTYQNLPLVPWSQFDASITPVSGVGHYTTRFTVPASPTNSSSLVGILKLPLIQHTARVFLDSKWLGPIDPVNPVLTIPGLKSGQEHGLRIDITTTLFNRIKAEANQTWVVGGVAGIRQPKYNTMPYEEYGLVGSVVIEWGETVSVEC</sequence>
<name>A0A6A6I5W9_9PLEO</name>
<evidence type="ECO:0008006" key="3">
    <source>
        <dbReference type="Google" id="ProtNLM"/>
    </source>
</evidence>
<dbReference type="Pfam" id="PF17132">
    <property type="entry name" value="Glyco_hydro_106"/>
    <property type="match status" value="1"/>
</dbReference>
<dbReference type="EMBL" id="ML987200">
    <property type="protein sequence ID" value="KAF2245342.1"/>
    <property type="molecule type" value="Genomic_DNA"/>
</dbReference>